<organism evidence="1">
    <name type="scientific">Solanum chacoense</name>
    <name type="common">Chaco potato</name>
    <dbReference type="NCBI Taxonomy" id="4108"/>
    <lineage>
        <taxon>Eukaryota</taxon>
        <taxon>Viridiplantae</taxon>
        <taxon>Streptophyta</taxon>
        <taxon>Embryophyta</taxon>
        <taxon>Tracheophyta</taxon>
        <taxon>Spermatophyta</taxon>
        <taxon>Magnoliopsida</taxon>
        <taxon>eudicotyledons</taxon>
        <taxon>Gunneridae</taxon>
        <taxon>Pentapetalae</taxon>
        <taxon>asterids</taxon>
        <taxon>lamiids</taxon>
        <taxon>Solanales</taxon>
        <taxon>Solanaceae</taxon>
        <taxon>Solanoideae</taxon>
        <taxon>Solaneae</taxon>
        <taxon>Solanum</taxon>
    </lineage>
</organism>
<dbReference type="AlphaFoldDB" id="A0A0V0H4S1"/>
<dbReference type="EMBL" id="GEDG01026512">
    <property type="protein sequence ID" value="JAP14475.1"/>
    <property type="molecule type" value="Transcribed_RNA"/>
</dbReference>
<proteinExistence type="predicted"/>
<protein>
    <submittedName>
        <fullName evidence="1">Putative ovule protein</fullName>
    </submittedName>
</protein>
<sequence length="98" mass="11606">MQITTTTTYPVKSTKWREGRVYAELITTLWRNRGCFLKTLGSIFFFEGFGRKGRNKEWLDEQGKLQLLRILSCLSMFHSLVIPTTNELRNEYQLIRDL</sequence>
<reference evidence="1" key="1">
    <citation type="submission" date="2015-12" db="EMBL/GenBank/DDBJ databases">
        <title>Gene expression during late stages of embryo sac development: a critical building block for successful pollen-pistil interactions.</title>
        <authorList>
            <person name="Liu Y."/>
            <person name="Joly V."/>
            <person name="Sabar M."/>
            <person name="Matton D.P."/>
        </authorList>
    </citation>
    <scope>NUCLEOTIDE SEQUENCE</scope>
</reference>
<evidence type="ECO:0000313" key="1">
    <source>
        <dbReference type="EMBL" id="JAP14475.1"/>
    </source>
</evidence>
<accession>A0A0V0H4S1</accession>
<name>A0A0V0H4S1_SOLCH</name>